<evidence type="ECO:0000256" key="1">
    <source>
        <dbReference type="ARBA" id="ARBA00023015"/>
    </source>
</evidence>
<evidence type="ECO:0000313" key="8">
    <source>
        <dbReference type="EMBL" id="KAF1020649.1"/>
    </source>
</evidence>
<dbReference type="Gene3D" id="1.10.10.10">
    <property type="entry name" value="Winged helix-like DNA-binding domain superfamily/Winged helix DNA-binding domain"/>
    <property type="match status" value="1"/>
</dbReference>
<evidence type="ECO:0000256" key="4">
    <source>
        <dbReference type="ARBA" id="ARBA00023163"/>
    </source>
</evidence>
<keyword evidence="3" id="KW-0324">Glycolysis</keyword>
<dbReference type="InterPro" id="IPR036388">
    <property type="entry name" value="WH-like_DNA-bd_sf"/>
</dbReference>
<feature type="domain" description="SIS" evidence="7">
    <location>
        <begin position="145"/>
        <end position="282"/>
    </location>
</feature>
<sequence length="317" mass="34485">MSSAFPATPAAFGTPEQFLHAVSAQYDTLSRQLKLIARHVEAQREHFGLQGIQEVAQACGVQPSAVVRFAKHFGFSGFSELQKLFREAIAQQVAPARNYQSRIRDVIDSGRPMDSHEIAREFLGGSIACMAQLRDTLEGESFGRAVDLLAAADTIWLAGVRRSFSVVAYLDYALQHTDKRIQLVSGLGGMQHGQLRSLRPGDVMLAVSFAPYGEETLDVIDGALQQGATLIALTDSRFNPLASRAHVALLLRESETFGFRALTSTMGLAQSLFIALAYRLELAYQPHQRRSQAQAEGSSPASPAPAAKRANRSRKSG</sequence>
<keyword evidence="4" id="KW-0804">Transcription</keyword>
<evidence type="ECO:0000256" key="3">
    <source>
        <dbReference type="ARBA" id="ARBA00023152"/>
    </source>
</evidence>
<accession>A0A7V8FN45</accession>
<organism evidence="8 9">
    <name type="scientific">Paracidovorax wautersii</name>
    <dbReference type="NCBI Taxonomy" id="1177982"/>
    <lineage>
        <taxon>Bacteria</taxon>
        <taxon>Pseudomonadati</taxon>
        <taxon>Pseudomonadota</taxon>
        <taxon>Betaproteobacteria</taxon>
        <taxon>Burkholderiales</taxon>
        <taxon>Comamonadaceae</taxon>
        <taxon>Paracidovorax</taxon>
    </lineage>
</organism>
<dbReference type="GO" id="GO:0097367">
    <property type="term" value="F:carbohydrate derivative binding"/>
    <property type="evidence" value="ECO:0007669"/>
    <property type="project" value="InterPro"/>
</dbReference>
<protein>
    <submittedName>
        <fullName evidence="8">HTH-type transcriptional regulator HexR</fullName>
    </submittedName>
</protein>
<dbReference type="CDD" id="cd05013">
    <property type="entry name" value="SIS_RpiR"/>
    <property type="match status" value="1"/>
</dbReference>
<dbReference type="InterPro" id="IPR000281">
    <property type="entry name" value="HTH_RpiR"/>
</dbReference>
<name>A0A7V8FN45_9BURK</name>
<dbReference type="PANTHER" id="PTHR30514">
    <property type="entry name" value="GLUCOKINASE"/>
    <property type="match status" value="1"/>
</dbReference>
<dbReference type="PROSITE" id="PS51464">
    <property type="entry name" value="SIS"/>
    <property type="match status" value="1"/>
</dbReference>
<dbReference type="Pfam" id="PF01418">
    <property type="entry name" value="HTH_6"/>
    <property type="match status" value="1"/>
</dbReference>
<keyword evidence="1" id="KW-0805">Transcription regulation</keyword>
<dbReference type="InterPro" id="IPR001347">
    <property type="entry name" value="SIS_dom"/>
</dbReference>
<dbReference type="GO" id="GO:0006096">
    <property type="term" value="P:glycolytic process"/>
    <property type="evidence" value="ECO:0007669"/>
    <property type="project" value="UniProtKB-KW"/>
</dbReference>
<evidence type="ECO:0000259" key="7">
    <source>
        <dbReference type="PROSITE" id="PS51464"/>
    </source>
</evidence>
<gene>
    <name evidence="8" type="primary">hexR_5</name>
    <name evidence="8" type="ORF">GAK30_02353</name>
</gene>
<feature type="compositionally biased region" description="Low complexity" evidence="5">
    <location>
        <begin position="298"/>
        <end position="308"/>
    </location>
</feature>
<dbReference type="InterPro" id="IPR046348">
    <property type="entry name" value="SIS_dom_sf"/>
</dbReference>
<dbReference type="GO" id="GO:0003677">
    <property type="term" value="F:DNA binding"/>
    <property type="evidence" value="ECO:0007669"/>
    <property type="project" value="UniProtKB-KW"/>
</dbReference>
<dbReference type="InterPro" id="IPR047640">
    <property type="entry name" value="RpiR-like"/>
</dbReference>
<dbReference type="InterPro" id="IPR009057">
    <property type="entry name" value="Homeodomain-like_sf"/>
</dbReference>
<feature type="domain" description="HTH rpiR-type" evidence="6">
    <location>
        <begin position="16"/>
        <end position="92"/>
    </location>
</feature>
<dbReference type="AlphaFoldDB" id="A0A7V8FN45"/>
<dbReference type="Proteomes" id="UP000461670">
    <property type="component" value="Unassembled WGS sequence"/>
</dbReference>
<dbReference type="InterPro" id="IPR035472">
    <property type="entry name" value="RpiR-like_SIS"/>
</dbReference>
<dbReference type="SUPFAM" id="SSF46689">
    <property type="entry name" value="Homeodomain-like"/>
    <property type="match status" value="1"/>
</dbReference>
<proteinExistence type="predicted"/>
<dbReference type="PROSITE" id="PS51071">
    <property type="entry name" value="HTH_RPIR"/>
    <property type="match status" value="1"/>
</dbReference>
<keyword evidence="2" id="KW-0238">DNA-binding</keyword>
<feature type="region of interest" description="Disordered" evidence="5">
    <location>
        <begin position="288"/>
        <end position="317"/>
    </location>
</feature>
<dbReference type="Gene3D" id="3.40.50.10490">
    <property type="entry name" value="Glucose-6-phosphate isomerase like protein, domain 1"/>
    <property type="match status" value="1"/>
</dbReference>
<dbReference type="PANTHER" id="PTHR30514:SF20">
    <property type="entry name" value="TRANSCRIPTIONAL REGULATOR"/>
    <property type="match status" value="1"/>
</dbReference>
<comment type="caution">
    <text evidence="8">The sequence shown here is derived from an EMBL/GenBank/DDBJ whole genome shotgun (WGS) entry which is preliminary data.</text>
</comment>
<dbReference type="GO" id="GO:0003700">
    <property type="term" value="F:DNA-binding transcription factor activity"/>
    <property type="evidence" value="ECO:0007669"/>
    <property type="project" value="InterPro"/>
</dbReference>
<dbReference type="EMBL" id="WNDQ01000032">
    <property type="protein sequence ID" value="KAF1020649.1"/>
    <property type="molecule type" value="Genomic_DNA"/>
</dbReference>
<evidence type="ECO:0000256" key="5">
    <source>
        <dbReference type="SAM" id="MobiDB-lite"/>
    </source>
</evidence>
<evidence type="ECO:0000256" key="2">
    <source>
        <dbReference type="ARBA" id="ARBA00023125"/>
    </source>
</evidence>
<reference evidence="9" key="1">
    <citation type="journal article" date="2020" name="MBio">
        <title>Horizontal gene transfer to a defensive symbiont with a reduced genome amongst a multipartite beetle microbiome.</title>
        <authorList>
            <person name="Waterworth S.C."/>
            <person name="Florez L.V."/>
            <person name="Rees E.R."/>
            <person name="Hertweck C."/>
            <person name="Kaltenpoth M."/>
            <person name="Kwan J.C."/>
        </authorList>
    </citation>
    <scope>NUCLEOTIDE SEQUENCE [LARGE SCALE GENOMIC DNA]</scope>
</reference>
<evidence type="ECO:0000313" key="9">
    <source>
        <dbReference type="Proteomes" id="UP000461670"/>
    </source>
</evidence>
<evidence type="ECO:0000259" key="6">
    <source>
        <dbReference type="PROSITE" id="PS51071"/>
    </source>
</evidence>
<dbReference type="Pfam" id="PF01380">
    <property type="entry name" value="SIS"/>
    <property type="match status" value="1"/>
</dbReference>
<dbReference type="SUPFAM" id="SSF53697">
    <property type="entry name" value="SIS domain"/>
    <property type="match status" value="1"/>
</dbReference>